<keyword evidence="1" id="KW-0812">Transmembrane</keyword>
<reference evidence="2 3" key="1">
    <citation type="submission" date="2016-09" db="EMBL/GenBank/DDBJ databases">
        <authorList>
            <person name="Capua I."/>
            <person name="De Benedictis P."/>
            <person name="Joannis T."/>
            <person name="Lombin L.H."/>
            <person name="Cattoli G."/>
        </authorList>
    </citation>
    <scope>NUCLEOTIDE SEQUENCE [LARGE SCALE GENOMIC DNA]</scope>
    <source>
        <strain evidence="2 3">ISLP-3</strain>
    </source>
</reference>
<dbReference type="STRING" id="1814289.SAMN05216410_3541"/>
<feature type="transmembrane region" description="Helical" evidence="1">
    <location>
        <begin position="253"/>
        <end position="275"/>
    </location>
</feature>
<keyword evidence="3" id="KW-1185">Reference proteome</keyword>
<feature type="transmembrane region" description="Helical" evidence="1">
    <location>
        <begin position="282"/>
        <end position="302"/>
    </location>
</feature>
<evidence type="ECO:0000256" key="1">
    <source>
        <dbReference type="SAM" id="Phobius"/>
    </source>
</evidence>
<dbReference type="EMBL" id="FMYH01000008">
    <property type="protein sequence ID" value="SDD57219.1"/>
    <property type="molecule type" value="Genomic_DNA"/>
</dbReference>
<protein>
    <submittedName>
        <fullName evidence="2">Uncharacterized membrane protein SpoIIM, required for sporulation</fullName>
    </submittedName>
</protein>
<dbReference type="Pfam" id="PF01944">
    <property type="entry name" value="SpoIIM"/>
    <property type="match status" value="1"/>
</dbReference>
<feature type="transmembrane region" description="Helical" evidence="1">
    <location>
        <begin position="205"/>
        <end position="233"/>
    </location>
</feature>
<feature type="transmembrane region" description="Helical" evidence="1">
    <location>
        <begin position="100"/>
        <end position="121"/>
    </location>
</feature>
<keyword evidence="1" id="KW-0472">Membrane</keyword>
<accession>A0A1G6VUF9</accession>
<dbReference type="InterPro" id="IPR002798">
    <property type="entry name" value="SpoIIM-like"/>
</dbReference>
<dbReference type="AlphaFoldDB" id="A0A1G6VUF9"/>
<keyword evidence="1" id="KW-1133">Transmembrane helix</keyword>
<proteinExistence type="predicted"/>
<evidence type="ECO:0000313" key="3">
    <source>
        <dbReference type="Proteomes" id="UP000199039"/>
    </source>
</evidence>
<dbReference type="RefSeq" id="WP_093185863.1">
    <property type="nucleotide sequence ID" value="NZ_FMYH01000008.1"/>
</dbReference>
<gene>
    <name evidence="2" type="ORF">SAMN05216410_3541</name>
</gene>
<dbReference type="Proteomes" id="UP000199039">
    <property type="component" value="Unassembled WGS sequence"/>
</dbReference>
<dbReference type="PANTHER" id="PTHR35337:SF1">
    <property type="entry name" value="SLR1478 PROTEIN"/>
    <property type="match status" value="1"/>
</dbReference>
<dbReference type="PANTHER" id="PTHR35337">
    <property type="entry name" value="SLR1478 PROTEIN"/>
    <property type="match status" value="1"/>
</dbReference>
<feature type="transmembrane region" description="Helical" evidence="1">
    <location>
        <begin position="163"/>
        <end position="184"/>
    </location>
</feature>
<evidence type="ECO:0000313" key="2">
    <source>
        <dbReference type="EMBL" id="SDD57219.1"/>
    </source>
</evidence>
<sequence length="329" mass="35147">MDLDAFSDVHSGEWARLKTLSTRRRISGAEADELVRLYQAVATHLSMIRSSAPDPVLISQLSQTLNRARTTIAGAHEPAWRDVQRFLLVSLPAALFRLRWWIHAVTFGCVILAVISGIWVATTPQGLAAIGTPSYRQEYVDNAFASYYDPGAGFAAVVWTNNAWIAAQCIAFGISGIWPVFMLVQNAVSVGAIGGMMAHYGELGMFLKLIAPHGLLELTSIFVAGAAGLKIFWTLVDPGPRPRSRALAEEGRALFTVAGGLVITLAVSGLIEGFVTGSTLPWWLKIAIGALALGAFWVYVLVLGRRAVADGATGDLDADLTGSTQPVAA</sequence>
<dbReference type="OrthoDB" id="5243448at2"/>
<organism evidence="2 3">
    <name type="scientific">Sanguibacter gelidistatuariae</name>
    <dbReference type="NCBI Taxonomy" id="1814289"/>
    <lineage>
        <taxon>Bacteria</taxon>
        <taxon>Bacillati</taxon>
        <taxon>Actinomycetota</taxon>
        <taxon>Actinomycetes</taxon>
        <taxon>Micrococcales</taxon>
        <taxon>Sanguibacteraceae</taxon>
        <taxon>Sanguibacter</taxon>
    </lineage>
</organism>
<name>A0A1G6VUF9_9MICO</name>